<organism evidence="3 4">
    <name type="scientific">Streptomyces filamentosus</name>
    <name type="common">Streptomyces roseosporus</name>
    <dbReference type="NCBI Taxonomy" id="67294"/>
    <lineage>
        <taxon>Bacteria</taxon>
        <taxon>Bacillati</taxon>
        <taxon>Actinomycetota</taxon>
        <taxon>Actinomycetes</taxon>
        <taxon>Kitasatosporales</taxon>
        <taxon>Streptomycetaceae</taxon>
        <taxon>Streptomyces</taxon>
    </lineage>
</organism>
<evidence type="ECO:0000256" key="2">
    <source>
        <dbReference type="SAM" id="Phobius"/>
    </source>
</evidence>
<evidence type="ECO:0000313" key="4">
    <source>
        <dbReference type="Proteomes" id="UP000632849"/>
    </source>
</evidence>
<evidence type="ECO:0000313" key="3">
    <source>
        <dbReference type="EMBL" id="GHG30078.1"/>
    </source>
</evidence>
<keyword evidence="2" id="KW-0812">Transmembrane</keyword>
<gene>
    <name evidence="3" type="ORF">GCM10017667_79820</name>
</gene>
<dbReference type="EMBL" id="BNBE01000004">
    <property type="protein sequence ID" value="GHG30078.1"/>
    <property type="molecule type" value="Genomic_DNA"/>
</dbReference>
<reference evidence="3" key="2">
    <citation type="submission" date="2020-09" db="EMBL/GenBank/DDBJ databases">
        <authorList>
            <person name="Sun Q."/>
            <person name="Ohkuma M."/>
        </authorList>
    </citation>
    <scope>NUCLEOTIDE SEQUENCE</scope>
    <source>
        <strain evidence="3">JCM 4122</strain>
    </source>
</reference>
<sequence length="139" mass="14367">MKTPPALDLDLVKPSPGLVKSSPEPVKPSPGLVKSSPERRAAQGPDFASTSVPRHLARGAIGFGLVIGSIALVPVAGPAALLAAPLALIAFRGCPTCWMVGLAQTISRGRLERRCVDGVCTLTKAHPHPDPDPDSAPRT</sequence>
<name>A0A919BYS5_STRFL</name>
<keyword evidence="4" id="KW-1185">Reference proteome</keyword>
<feature type="transmembrane region" description="Helical" evidence="2">
    <location>
        <begin position="56"/>
        <end position="76"/>
    </location>
</feature>
<comment type="caution">
    <text evidence="3">The sequence shown here is derived from an EMBL/GenBank/DDBJ whole genome shotgun (WGS) entry which is preliminary data.</text>
</comment>
<protein>
    <submittedName>
        <fullName evidence="3">Uncharacterized protein</fullName>
    </submittedName>
</protein>
<keyword evidence="2" id="KW-1133">Transmembrane helix</keyword>
<keyword evidence="2" id="KW-0472">Membrane</keyword>
<evidence type="ECO:0000256" key="1">
    <source>
        <dbReference type="SAM" id="MobiDB-lite"/>
    </source>
</evidence>
<dbReference type="AlphaFoldDB" id="A0A919BYS5"/>
<accession>A0A919BYS5</accession>
<proteinExistence type="predicted"/>
<dbReference type="Proteomes" id="UP000632849">
    <property type="component" value="Unassembled WGS sequence"/>
</dbReference>
<feature type="region of interest" description="Disordered" evidence="1">
    <location>
        <begin position="1"/>
        <end position="50"/>
    </location>
</feature>
<reference evidence="3" key="1">
    <citation type="journal article" date="2014" name="Int. J. Syst. Evol. Microbiol.">
        <title>Complete genome sequence of Corynebacterium casei LMG S-19264T (=DSM 44701T), isolated from a smear-ripened cheese.</title>
        <authorList>
            <consortium name="US DOE Joint Genome Institute (JGI-PGF)"/>
            <person name="Walter F."/>
            <person name="Albersmeier A."/>
            <person name="Kalinowski J."/>
            <person name="Ruckert C."/>
        </authorList>
    </citation>
    <scope>NUCLEOTIDE SEQUENCE</scope>
    <source>
        <strain evidence="3">JCM 4122</strain>
    </source>
</reference>